<dbReference type="InterPro" id="IPR001300">
    <property type="entry name" value="Peptidase_C2_calpain_cat"/>
</dbReference>
<comment type="similarity">
    <text evidence="1">Belongs to the peptidase C2 family. PalB/RIM13 subfamily.</text>
</comment>
<dbReference type="Gene3D" id="3.90.70.10">
    <property type="entry name" value="Cysteine proteinases"/>
    <property type="match status" value="1"/>
</dbReference>
<dbReference type="InterPro" id="IPR051297">
    <property type="entry name" value="PalB/RIM13"/>
</dbReference>
<evidence type="ECO:0000313" key="7">
    <source>
        <dbReference type="EMBL" id="KAJ5179162.1"/>
    </source>
</evidence>
<dbReference type="InterPro" id="IPR036213">
    <property type="entry name" value="Calpain_III_sf"/>
</dbReference>
<dbReference type="PANTHER" id="PTHR46143">
    <property type="entry name" value="CALPAIN-7"/>
    <property type="match status" value="1"/>
</dbReference>
<evidence type="ECO:0000256" key="5">
    <source>
        <dbReference type="PROSITE-ProRule" id="PRU00239"/>
    </source>
</evidence>
<feature type="active site" evidence="5">
    <location>
        <position position="385"/>
    </location>
</feature>
<dbReference type="Pfam" id="PF25435">
    <property type="entry name" value="PalB_C"/>
    <property type="match status" value="1"/>
</dbReference>
<name>A0A9W9IJY7_9EURO</name>
<dbReference type="EMBL" id="JAPQKO010000002">
    <property type="protein sequence ID" value="KAJ5179162.1"/>
    <property type="molecule type" value="Genomic_DNA"/>
</dbReference>
<dbReference type="SMART" id="SM00230">
    <property type="entry name" value="CysPc"/>
    <property type="match status" value="1"/>
</dbReference>
<dbReference type="AlphaFoldDB" id="A0A9W9IJY7"/>
<dbReference type="SUPFAM" id="SSF49758">
    <property type="entry name" value="Calpain large subunit, middle domain (domain III)"/>
    <property type="match status" value="2"/>
</dbReference>
<dbReference type="InterPro" id="IPR007330">
    <property type="entry name" value="MIT_dom"/>
</dbReference>
<feature type="active site" evidence="5">
    <location>
        <position position="197"/>
    </location>
</feature>
<dbReference type="Pfam" id="PF00648">
    <property type="entry name" value="Peptidase_C2"/>
    <property type="match status" value="1"/>
</dbReference>
<proteinExistence type="inferred from homology"/>
<keyword evidence="2 5" id="KW-0645">Protease</keyword>
<dbReference type="SUPFAM" id="SSF54001">
    <property type="entry name" value="Cysteine proteinases"/>
    <property type="match status" value="1"/>
</dbReference>
<evidence type="ECO:0000259" key="6">
    <source>
        <dbReference type="PROSITE" id="PS50203"/>
    </source>
</evidence>
<dbReference type="InterPro" id="IPR022683">
    <property type="entry name" value="Calpain_III"/>
</dbReference>
<evidence type="ECO:0000256" key="4">
    <source>
        <dbReference type="ARBA" id="ARBA00022807"/>
    </source>
</evidence>
<dbReference type="SMART" id="SM00720">
    <property type="entry name" value="calpain_III"/>
    <property type="match status" value="1"/>
</dbReference>
<keyword evidence="8" id="KW-1185">Reference proteome</keyword>
<evidence type="ECO:0000256" key="3">
    <source>
        <dbReference type="ARBA" id="ARBA00022801"/>
    </source>
</evidence>
<accession>A0A9W9IJY7</accession>
<evidence type="ECO:0000313" key="8">
    <source>
        <dbReference type="Proteomes" id="UP001146351"/>
    </source>
</evidence>
<dbReference type="Gene3D" id="2.60.120.380">
    <property type="match status" value="2"/>
</dbReference>
<dbReference type="Gene3D" id="1.20.58.80">
    <property type="entry name" value="Phosphotransferase system, lactose/cellobiose-type IIA subunit"/>
    <property type="match status" value="1"/>
</dbReference>
<dbReference type="CDD" id="cd00044">
    <property type="entry name" value="CysPc"/>
    <property type="match status" value="1"/>
</dbReference>
<evidence type="ECO:0000256" key="2">
    <source>
        <dbReference type="ARBA" id="ARBA00022670"/>
    </source>
</evidence>
<keyword evidence="4 5" id="KW-0788">Thiol protease</keyword>
<feature type="active site" evidence="5">
    <location>
        <position position="365"/>
    </location>
</feature>
<reference evidence="7" key="2">
    <citation type="journal article" date="2023" name="IMA Fungus">
        <title>Comparative genomic study of the Penicillium genus elucidates a diverse pangenome and 15 lateral gene transfer events.</title>
        <authorList>
            <person name="Petersen C."/>
            <person name="Sorensen T."/>
            <person name="Nielsen M.R."/>
            <person name="Sondergaard T.E."/>
            <person name="Sorensen J.L."/>
            <person name="Fitzpatrick D.A."/>
            <person name="Frisvad J.C."/>
            <person name="Nielsen K.L."/>
        </authorList>
    </citation>
    <scope>NUCLEOTIDE SEQUENCE</scope>
    <source>
        <strain evidence="7">IBT 21917</strain>
    </source>
</reference>
<dbReference type="InterPro" id="IPR038765">
    <property type="entry name" value="Papain-like_cys_pep_sf"/>
</dbReference>
<dbReference type="PROSITE" id="PS50203">
    <property type="entry name" value="CALPAIN_CAT"/>
    <property type="match status" value="1"/>
</dbReference>
<organism evidence="7 8">
    <name type="scientific">Penicillium capsulatum</name>
    <dbReference type="NCBI Taxonomy" id="69766"/>
    <lineage>
        <taxon>Eukaryota</taxon>
        <taxon>Fungi</taxon>
        <taxon>Dikarya</taxon>
        <taxon>Ascomycota</taxon>
        <taxon>Pezizomycotina</taxon>
        <taxon>Eurotiomycetes</taxon>
        <taxon>Eurotiomycetidae</taxon>
        <taxon>Eurotiales</taxon>
        <taxon>Aspergillaceae</taxon>
        <taxon>Penicillium</taxon>
    </lineage>
</organism>
<reference evidence="7" key="1">
    <citation type="submission" date="2022-11" db="EMBL/GenBank/DDBJ databases">
        <authorList>
            <person name="Petersen C."/>
        </authorList>
    </citation>
    <scope>NUCLEOTIDE SEQUENCE</scope>
    <source>
        <strain evidence="7">IBT 21917</strain>
    </source>
</reference>
<feature type="domain" description="Calpain catalytic" evidence="6">
    <location>
        <begin position="117"/>
        <end position="439"/>
    </location>
</feature>
<gene>
    <name evidence="7" type="ORF">N7492_002372</name>
</gene>
<keyword evidence="3 5" id="KW-0378">Hydrolase</keyword>
<dbReference type="Proteomes" id="UP001146351">
    <property type="component" value="Unassembled WGS sequence"/>
</dbReference>
<dbReference type="PANTHER" id="PTHR46143:SF1">
    <property type="entry name" value="CALPAIN-7"/>
    <property type="match status" value="1"/>
</dbReference>
<dbReference type="GO" id="GO:0004198">
    <property type="term" value="F:calcium-dependent cysteine-type endopeptidase activity"/>
    <property type="evidence" value="ECO:0007669"/>
    <property type="project" value="InterPro"/>
</dbReference>
<dbReference type="GO" id="GO:0006508">
    <property type="term" value="P:proteolysis"/>
    <property type="evidence" value="ECO:0007669"/>
    <property type="project" value="UniProtKB-KW"/>
</dbReference>
<protein>
    <recommendedName>
        <fullName evidence="6">Calpain catalytic domain-containing protein</fullName>
    </recommendedName>
</protein>
<dbReference type="SMART" id="SM00745">
    <property type="entry name" value="MIT"/>
    <property type="match status" value="1"/>
</dbReference>
<sequence>MSTSNASAQQTLLSQALKAENAIVTAASQKVALDAAINAAEYYMRALALAPTEEKRYLDAKCKELLTRAESIKTAVDWQPVARPKAVFELRPPTFRRKLTTREEIILLEGAKLNGFIFPPWDRPPAPGEFVVGDGPPFTDEPDLQLSECQRNNFAGWRRPSELLQTRQFVDQTSATTKPVMSVSGTTDLVQDVLTDCSVVASLCATTSRSERNLGKPASPTMYPYDDDSGKPIISPSGKYIFSLYFNGCFRKVAIDDRLPSSKTARSLHVIDRNNPNFLWPALVEKAYLKVRGGYDFPGSNSGTDLWVLTGWIPEQVFLHHEDATTEEIWSRLYQAFTNGDVVLTIGTGKLTEREEQGLGLVSEHDYGILDLKEVQGRRQFLLKNPWAGEEPKILQSSVNSITDIADIRLSSDLSPGTFWMDYEQVLQNFENLYLNWNPGLFKHREDIHFTWDLSNGRGNTGCFVKNPQFSVYSESGGSLWLLLGKHFKTDHRHHLKSGEGLGFISIYIFQADGKRVSLSDGALHRGPYVDSPNTLTRLDIPPRTTYTAVVSEQSLPASSQNFTLSALSSSPLSLAPSRDKYMCLNKAHNSWTALTAGGNAESARYSLNPQFCLEVSDSTDVSILLEPNDGELASHVKLFWSNGQRISRVRSRDIIADSGDYRRGCALAETKSLEKGAYTIVCSTFAPDQTGRFTLWISSTIPCVLQPLAAESAGRRVTVSSVGVLLPGKDRMLASLQVSRLNRIKLIARNKRSIIGSRPVAPSPVLMTVELGQGPYKRTLAVSEDGAHCDAASGVRVQDFDLSPNLGTHGNVWVVIERIGGPGGQVEDHFEVEALADERVEIGEWVVEDA</sequence>
<dbReference type="OrthoDB" id="167576at2759"/>
<comment type="caution">
    <text evidence="7">The sequence shown here is derived from an EMBL/GenBank/DDBJ whole genome shotgun (WGS) entry which is preliminary data.</text>
</comment>
<evidence type="ECO:0000256" key="1">
    <source>
        <dbReference type="ARBA" id="ARBA00010193"/>
    </source>
</evidence>